<comment type="caution">
    <text evidence="3">The sequence shown here is derived from an EMBL/GenBank/DDBJ whole genome shotgun (WGS) entry which is preliminary data.</text>
</comment>
<evidence type="ECO:0000256" key="1">
    <source>
        <dbReference type="ARBA" id="ARBA00006315"/>
    </source>
</evidence>
<dbReference type="AlphaFoldDB" id="A0AAE3P311"/>
<name>A0AAE3P311_9BACT</name>
<gene>
    <name evidence="3" type="primary">amrB</name>
    <name evidence="3" type="ORF">P0M35_07370</name>
</gene>
<dbReference type="PANTHER" id="PTHR11060">
    <property type="entry name" value="PROTEIN MEMO1"/>
    <property type="match status" value="1"/>
</dbReference>
<protein>
    <recommendedName>
        <fullName evidence="2">MEMO1 family protein P0M35_07370</fullName>
    </recommendedName>
</protein>
<comment type="similarity">
    <text evidence="1 2">Belongs to the MEMO1 family.</text>
</comment>
<evidence type="ECO:0000313" key="4">
    <source>
        <dbReference type="Proteomes" id="UP001221302"/>
    </source>
</evidence>
<proteinExistence type="inferred from homology"/>
<dbReference type="PANTHER" id="PTHR11060:SF0">
    <property type="entry name" value="PROTEIN MEMO1"/>
    <property type="match status" value="1"/>
</dbReference>
<dbReference type="Pfam" id="PF01875">
    <property type="entry name" value="Memo"/>
    <property type="match status" value="1"/>
</dbReference>
<sequence length="272" mass="30278">MKIVREPAVAGMFYSASSNKLQRDIEDLFNQVDLTESFDQIIGIISPHAGYVYSGKTAAYAYSTLKNKTYKRVVVISPSHREYFRGISVYNGDAYKTPFGEIDVDKEFVSKLIENEKLIFSGINGHRNEHALEVQLPFLQTVLRNFLLVPIVMGDQRKIFVDSLAEKLSNIIDEETLIVASSDLSHFHSKDEANKLDSIVENKIFSLDAAGLVDSLERNLCEACGGGPIAVLMKVALNKNYDKVKILSRSDSGDVTGDFSEVVGYLSAVFYK</sequence>
<dbReference type="HAMAP" id="MF_00055">
    <property type="entry name" value="MEMO1"/>
    <property type="match status" value="1"/>
</dbReference>
<dbReference type="Gene3D" id="3.40.830.10">
    <property type="entry name" value="LigB-like"/>
    <property type="match status" value="1"/>
</dbReference>
<reference evidence="3" key="1">
    <citation type="submission" date="2023-03" db="EMBL/GenBank/DDBJ databases">
        <title>Stygiobacter electus gen. nov., sp. nov., facultatively anaerobic thermotolerant bacterium of the class Ignavibacteria from a well of Yessentuki mineral water deposit.</title>
        <authorList>
            <person name="Podosokorskaya O.A."/>
            <person name="Elcheninov A.G."/>
            <person name="Petrova N.F."/>
            <person name="Zavarzina D.G."/>
            <person name="Kublanov I.V."/>
            <person name="Merkel A.Y."/>
        </authorList>
    </citation>
    <scope>NUCLEOTIDE SEQUENCE</scope>
    <source>
        <strain evidence="3">09-Me</strain>
    </source>
</reference>
<dbReference type="InterPro" id="IPR002737">
    <property type="entry name" value="MEMO1_fam"/>
</dbReference>
<dbReference type="EMBL" id="JARGDL010000008">
    <property type="protein sequence ID" value="MDF1611965.1"/>
    <property type="molecule type" value="Genomic_DNA"/>
</dbReference>
<evidence type="ECO:0000313" key="3">
    <source>
        <dbReference type="EMBL" id="MDF1611965.1"/>
    </source>
</evidence>
<organism evidence="3 4">
    <name type="scientific">Stygiobacter electus</name>
    <dbReference type="NCBI Taxonomy" id="3032292"/>
    <lineage>
        <taxon>Bacteria</taxon>
        <taxon>Pseudomonadati</taxon>
        <taxon>Ignavibacteriota</taxon>
        <taxon>Ignavibacteria</taxon>
        <taxon>Ignavibacteriales</taxon>
        <taxon>Melioribacteraceae</taxon>
        <taxon>Stygiobacter</taxon>
    </lineage>
</organism>
<dbReference type="RefSeq" id="WP_321535733.1">
    <property type="nucleotide sequence ID" value="NZ_JARGDL010000008.1"/>
</dbReference>
<accession>A0AAE3P311</accession>
<keyword evidence="4" id="KW-1185">Reference proteome</keyword>
<dbReference type="CDD" id="cd07361">
    <property type="entry name" value="MEMO_like"/>
    <property type="match status" value="1"/>
</dbReference>
<dbReference type="Proteomes" id="UP001221302">
    <property type="component" value="Unassembled WGS sequence"/>
</dbReference>
<evidence type="ECO:0000256" key="2">
    <source>
        <dbReference type="HAMAP-Rule" id="MF_00055"/>
    </source>
</evidence>
<dbReference type="NCBIfam" id="TIGR04336">
    <property type="entry name" value="AmmeMemoSam_B"/>
    <property type="match status" value="1"/>
</dbReference>